<feature type="domain" description="Rhodanese" evidence="2">
    <location>
        <begin position="37"/>
        <end position="136"/>
    </location>
</feature>
<feature type="region of interest" description="Disordered" evidence="1">
    <location>
        <begin position="129"/>
        <end position="150"/>
    </location>
</feature>
<dbReference type="RefSeq" id="WP_102246376.1">
    <property type="nucleotide sequence ID" value="NZ_CP025682.1"/>
</dbReference>
<dbReference type="InterPro" id="IPR001763">
    <property type="entry name" value="Rhodanese-like_dom"/>
</dbReference>
<accession>A0A2I6S4X2</accession>
<dbReference type="InterPro" id="IPR036873">
    <property type="entry name" value="Rhodanese-like_dom_sf"/>
</dbReference>
<evidence type="ECO:0000313" key="3">
    <source>
        <dbReference type="EMBL" id="AUN94306.1"/>
    </source>
</evidence>
<evidence type="ECO:0000259" key="2">
    <source>
        <dbReference type="PROSITE" id="PS50206"/>
    </source>
</evidence>
<dbReference type="Proteomes" id="UP000242205">
    <property type="component" value="Chromosome"/>
</dbReference>
<dbReference type="OrthoDB" id="9815890at2"/>
<reference evidence="3 4" key="1">
    <citation type="submission" date="2018-01" db="EMBL/GenBank/DDBJ databases">
        <authorList>
            <person name="Fu G.-Y."/>
        </authorList>
    </citation>
    <scope>NUCLEOTIDE SEQUENCE [LARGE SCALE GENOMIC DNA]</scope>
    <source>
        <strain evidence="3 4">SY39</strain>
    </source>
</reference>
<dbReference type="KEGG" id="atw:C0099_04745"/>
<evidence type="ECO:0000313" key="4">
    <source>
        <dbReference type="Proteomes" id="UP000242205"/>
    </source>
</evidence>
<protein>
    <submittedName>
        <fullName evidence="3">Rhodanese</fullName>
    </submittedName>
</protein>
<dbReference type="Gene3D" id="3.40.250.10">
    <property type="entry name" value="Rhodanese-like domain"/>
    <property type="match status" value="1"/>
</dbReference>
<dbReference type="InterPro" id="IPR052367">
    <property type="entry name" value="Thiosulfate_ST/Rhodanese-like"/>
</dbReference>
<dbReference type="AlphaFoldDB" id="A0A2I6S4X2"/>
<dbReference type="PANTHER" id="PTHR45431">
    <property type="entry name" value="RHODANESE-LIKE DOMAIN-CONTAINING PROTEIN 15, CHLOROPLASTIC"/>
    <property type="match status" value="1"/>
</dbReference>
<dbReference type="PANTHER" id="PTHR45431:SF3">
    <property type="entry name" value="RHODANESE-LIKE DOMAIN-CONTAINING PROTEIN 15, CHLOROPLASTIC"/>
    <property type="match status" value="1"/>
</dbReference>
<keyword evidence="4" id="KW-1185">Reference proteome</keyword>
<evidence type="ECO:0000256" key="1">
    <source>
        <dbReference type="SAM" id="MobiDB-lite"/>
    </source>
</evidence>
<proteinExistence type="predicted"/>
<gene>
    <name evidence="3" type="ORF">C0099_04745</name>
</gene>
<organism evidence="3 4">
    <name type="scientific">Pseudazoarcus pumilus</name>
    <dbReference type="NCBI Taxonomy" id="2067960"/>
    <lineage>
        <taxon>Bacteria</taxon>
        <taxon>Pseudomonadati</taxon>
        <taxon>Pseudomonadota</taxon>
        <taxon>Betaproteobacteria</taxon>
        <taxon>Rhodocyclales</taxon>
        <taxon>Zoogloeaceae</taxon>
        <taxon>Pseudazoarcus</taxon>
    </lineage>
</organism>
<dbReference type="SMART" id="SM00450">
    <property type="entry name" value="RHOD"/>
    <property type="match status" value="1"/>
</dbReference>
<dbReference type="Pfam" id="PF00581">
    <property type="entry name" value="Rhodanese"/>
    <property type="match status" value="1"/>
</dbReference>
<dbReference type="EMBL" id="CP025682">
    <property type="protein sequence ID" value="AUN94306.1"/>
    <property type="molecule type" value="Genomic_DNA"/>
</dbReference>
<dbReference type="CDD" id="cd01522">
    <property type="entry name" value="RHOD_1"/>
    <property type="match status" value="1"/>
</dbReference>
<dbReference type="SUPFAM" id="SSF52821">
    <property type="entry name" value="Rhodanese/Cell cycle control phosphatase"/>
    <property type="match status" value="1"/>
</dbReference>
<dbReference type="PROSITE" id="PS50206">
    <property type="entry name" value="RHODANESE_3"/>
    <property type="match status" value="1"/>
</dbReference>
<name>A0A2I6S4X2_9RHOO</name>
<sequence>MGKLNELLQLARERAEKLGLPYAGALTPAEAYEVWQAAPGAKLVDVRTRAEWDWVGRVPGAVEIEWLSYPGNTPNPVFVQQLRREVDPESLVMFLCRSGGRSDKAARAATEAGYAEAYNVLEGFEGDRDANGHRNRTGGWRHAGLPWKQG</sequence>